<name>A0A5S3YMA7_9GAMM</name>
<keyword evidence="4 7" id="KW-0812">Transmembrane</keyword>
<evidence type="ECO:0000313" key="8">
    <source>
        <dbReference type="EMBL" id="TMP77161.1"/>
    </source>
</evidence>
<gene>
    <name evidence="8" type="ORF">CWC05_20680</name>
</gene>
<dbReference type="InterPro" id="IPR036942">
    <property type="entry name" value="Beta-barrel_TonB_sf"/>
</dbReference>
<dbReference type="EMBL" id="PNCG01000400">
    <property type="protein sequence ID" value="TMP77161.1"/>
    <property type="molecule type" value="Genomic_DNA"/>
</dbReference>
<dbReference type="SUPFAM" id="SSF56935">
    <property type="entry name" value="Porins"/>
    <property type="match status" value="1"/>
</dbReference>
<keyword evidence="8" id="KW-0675">Receptor</keyword>
<dbReference type="Proteomes" id="UP000305874">
    <property type="component" value="Unassembled WGS sequence"/>
</dbReference>
<evidence type="ECO:0000256" key="5">
    <source>
        <dbReference type="ARBA" id="ARBA00023136"/>
    </source>
</evidence>
<proteinExistence type="inferred from homology"/>
<sequence>STGFGTLALNASYSQTESLDWSVGIDNLLDKTYSEHLSKSGSAVSGYPQIGKINEAGLTFWLNANWRF</sequence>
<reference evidence="8 9" key="1">
    <citation type="submission" date="2017-12" db="EMBL/GenBank/DDBJ databases">
        <authorList>
            <person name="Paulsen S."/>
            <person name="Gram L.K."/>
        </authorList>
    </citation>
    <scope>NUCLEOTIDE SEQUENCE [LARGE SCALE GENOMIC DNA]</scope>
    <source>
        <strain evidence="8 9">S2897</strain>
    </source>
</reference>
<comment type="subcellular location">
    <subcellularLocation>
        <location evidence="1 7">Cell outer membrane</location>
        <topology evidence="1 7">Multi-pass membrane protein</topology>
    </subcellularLocation>
</comment>
<evidence type="ECO:0000256" key="3">
    <source>
        <dbReference type="ARBA" id="ARBA00022452"/>
    </source>
</evidence>
<keyword evidence="3 7" id="KW-1134">Transmembrane beta strand</keyword>
<protein>
    <submittedName>
        <fullName evidence="8">TonB-dependent copper receptor</fullName>
    </submittedName>
</protein>
<evidence type="ECO:0000256" key="7">
    <source>
        <dbReference type="PROSITE-ProRule" id="PRU01360"/>
    </source>
</evidence>
<accession>A0A5S3YMA7</accession>
<dbReference type="InterPro" id="IPR039426">
    <property type="entry name" value="TonB-dep_rcpt-like"/>
</dbReference>
<evidence type="ECO:0000256" key="2">
    <source>
        <dbReference type="ARBA" id="ARBA00022448"/>
    </source>
</evidence>
<keyword evidence="6 7" id="KW-0998">Cell outer membrane</keyword>
<dbReference type="Gene3D" id="2.40.170.20">
    <property type="entry name" value="TonB-dependent receptor, beta-barrel domain"/>
    <property type="match status" value="1"/>
</dbReference>
<comment type="caution">
    <text evidence="8">The sequence shown here is derived from an EMBL/GenBank/DDBJ whole genome shotgun (WGS) entry which is preliminary data.</text>
</comment>
<reference evidence="9" key="2">
    <citation type="submission" date="2019-06" db="EMBL/GenBank/DDBJ databases">
        <title>Co-occurence of chitin degradation, pigmentation and bioactivity in marine Pseudoalteromonas.</title>
        <authorList>
            <person name="Sonnenschein E.C."/>
            <person name="Bech P.K."/>
        </authorList>
    </citation>
    <scope>NUCLEOTIDE SEQUENCE [LARGE SCALE GENOMIC DNA]</scope>
    <source>
        <strain evidence="9">S2897</strain>
    </source>
</reference>
<evidence type="ECO:0000313" key="9">
    <source>
        <dbReference type="Proteomes" id="UP000305874"/>
    </source>
</evidence>
<comment type="similarity">
    <text evidence="7">Belongs to the TonB-dependent receptor family.</text>
</comment>
<keyword evidence="2 7" id="KW-0813">Transport</keyword>
<feature type="non-terminal residue" evidence="8">
    <location>
        <position position="1"/>
    </location>
</feature>
<organism evidence="8 9">
    <name type="scientific">Pseudoalteromonas ruthenica</name>
    <dbReference type="NCBI Taxonomy" id="151081"/>
    <lineage>
        <taxon>Bacteria</taxon>
        <taxon>Pseudomonadati</taxon>
        <taxon>Pseudomonadota</taxon>
        <taxon>Gammaproteobacteria</taxon>
        <taxon>Alteromonadales</taxon>
        <taxon>Pseudoalteromonadaceae</taxon>
        <taxon>Pseudoalteromonas</taxon>
    </lineage>
</organism>
<dbReference type="GO" id="GO:0009279">
    <property type="term" value="C:cell outer membrane"/>
    <property type="evidence" value="ECO:0007669"/>
    <property type="project" value="UniProtKB-SubCell"/>
</dbReference>
<evidence type="ECO:0000256" key="4">
    <source>
        <dbReference type="ARBA" id="ARBA00022692"/>
    </source>
</evidence>
<evidence type="ECO:0000256" key="1">
    <source>
        <dbReference type="ARBA" id="ARBA00004571"/>
    </source>
</evidence>
<dbReference type="PROSITE" id="PS52016">
    <property type="entry name" value="TONB_DEPENDENT_REC_3"/>
    <property type="match status" value="1"/>
</dbReference>
<dbReference type="AlphaFoldDB" id="A0A5S3YMA7"/>
<evidence type="ECO:0000256" key="6">
    <source>
        <dbReference type="ARBA" id="ARBA00023237"/>
    </source>
</evidence>
<keyword evidence="5 7" id="KW-0472">Membrane</keyword>